<dbReference type="FunFam" id="3.10.20.370:FF:000001">
    <property type="entry name" value="Retrovirus-related Pol polyprotein from transposon 17.6-like protein"/>
    <property type="match status" value="1"/>
</dbReference>
<evidence type="ECO:0000256" key="6">
    <source>
        <dbReference type="ARBA" id="ARBA00022918"/>
    </source>
</evidence>
<dbReference type="Pfam" id="PF17917">
    <property type="entry name" value="RT_RNaseH"/>
    <property type="match status" value="1"/>
</dbReference>
<keyword evidence="3" id="KW-0540">Nuclease</keyword>
<dbReference type="PANTHER" id="PTHR37984:SF5">
    <property type="entry name" value="PROTEIN NYNRIN-LIKE"/>
    <property type="match status" value="1"/>
</dbReference>
<dbReference type="InterPro" id="IPR043502">
    <property type="entry name" value="DNA/RNA_pol_sf"/>
</dbReference>
<dbReference type="SUPFAM" id="SSF56672">
    <property type="entry name" value="DNA/RNA polymerases"/>
    <property type="match status" value="1"/>
</dbReference>
<keyword evidence="1" id="KW-0808">Transferase</keyword>
<dbReference type="PANTHER" id="PTHR37984">
    <property type="entry name" value="PROTEIN CBG26694"/>
    <property type="match status" value="1"/>
</dbReference>
<dbReference type="GO" id="GO:0016787">
    <property type="term" value="F:hydrolase activity"/>
    <property type="evidence" value="ECO:0007669"/>
    <property type="project" value="UniProtKB-KW"/>
</dbReference>
<name>A0A085MZZ3_9BILA</name>
<dbReference type="SUPFAM" id="SSF53098">
    <property type="entry name" value="Ribonuclease H-like"/>
    <property type="match status" value="1"/>
</dbReference>
<evidence type="ECO:0000256" key="1">
    <source>
        <dbReference type="ARBA" id="ARBA00022679"/>
    </source>
</evidence>
<feature type="signal peptide" evidence="7">
    <location>
        <begin position="1"/>
        <end position="21"/>
    </location>
</feature>
<keyword evidence="5" id="KW-0378">Hydrolase</keyword>
<feature type="domain" description="Integrase catalytic" evidence="8">
    <location>
        <begin position="247"/>
        <end position="411"/>
    </location>
</feature>
<proteinExistence type="predicted"/>
<dbReference type="InterPro" id="IPR041373">
    <property type="entry name" value="RT_RNaseH"/>
</dbReference>
<organism evidence="9">
    <name type="scientific">Trichuris suis</name>
    <name type="common">pig whipworm</name>
    <dbReference type="NCBI Taxonomy" id="68888"/>
    <lineage>
        <taxon>Eukaryota</taxon>
        <taxon>Metazoa</taxon>
        <taxon>Ecdysozoa</taxon>
        <taxon>Nematoda</taxon>
        <taxon>Enoplea</taxon>
        <taxon>Dorylaimia</taxon>
        <taxon>Trichinellida</taxon>
        <taxon>Trichuridae</taxon>
        <taxon>Trichuris</taxon>
    </lineage>
</organism>
<dbReference type="InterPro" id="IPR012337">
    <property type="entry name" value="RNaseH-like_sf"/>
</dbReference>
<dbReference type="InterPro" id="IPR001584">
    <property type="entry name" value="Integrase_cat-core"/>
</dbReference>
<feature type="chain" id="PRO_5001795547" description="Integrase catalytic domain-containing protein" evidence="7">
    <location>
        <begin position="22"/>
        <end position="467"/>
    </location>
</feature>
<evidence type="ECO:0000256" key="5">
    <source>
        <dbReference type="ARBA" id="ARBA00022801"/>
    </source>
</evidence>
<evidence type="ECO:0000259" key="8">
    <source>
        <dbReference type="PROSITE" id="PS50994"/>
    </source>
</evidence>
<keyword evidence="4" id="KW-0255">Endonuclease</keyword>
<keyword evidence="2" id="KW-0548">Nucleotidyltransferase</keyword>
<keyword evidence="7" id="KW-0732">Signal</keyword>
<evidence type="ECO:0000313" key="9">
    <source>
        <dbReference type="EMBL" id="KFD62789.1"/>
    </source>
</evidence>
<dbReference type="GO" id="GO:0003964">
    <property type="term" value="F:RNA-directed DNA polymerase activity"/>
    <property type="evidence" value="ECO:0007669"/>
    <property type="project" value="UniProtKB-KW"/>
</dbReference>
<gene>
    <name evidence="9" type="ORF">M514_25069</name>
</gene>
<evidence type="ECO:0000256" key="7">
    <source>
        <dbReference type="SAM" id="SignalP"/>
    </source>
</evidence>
<dbReference type="AlphaFoldDB" id="A0A085MZZ3"/>
<sequence>MKLKMARFAPTLLAFVVSLTADNRHCPLSVLKHTLYCNYAMYSSDCRVKREDLCACRLLSLHLQPLRDLPVPKDKKSLQRALGLFAYYAQWILDYSNKVRPLVGVTSFPLTDEAENAFQLLKANIENSVVHAIDESLPFELETDASEVAIAAVLNQLGKPVAFFSRTLLPHEKRYPAIEKEAQAIIEAVRHWQHYLIGRRFTIKTDQRCVSFMFDRRHRSKIKNDKIMRWRTELSCLDYDIVCRPGRENIPPDVFSRAFCGMLTHNSCQLEFLHESHCHPGVTRFFHFVRSKNLPYSIDEVRQMTELFSLCGTPAYVHTDRGVAFMSLESKRFFTDMGVACSRTTPYNPQGNGQAERYVGIIWKTITLALKSRGLPPQQWRAVLPEALHSVRSLLCTATNSTPHERMFGFSRRSATGKSLPTWLQRPGAALLKKNIRSSKTDPIVEEIELLEANPQARRGSAMFFTK</sequence>
<dbReference type="InterPro" id="IPR050951">
    <property type="entry name" value="Retrovirus_Pol_polyprotein"/>
</dbReference>
<reference evidence="9" key="1">
    <citation type="journal article" date="2014" name="Nat. Genet.">
        <title>Genome and transcriptome of the porcine whipworm Trichuris suis.</title>
        <authorList>
            <person name="Jex A.R."/>
            <person name="Nejsum P."/>
            <person name="Schwarz E.M."/>
            <person name="Hu L."/>
            <person name="Young N.D."/>
            <person name="Hall R.S."/>
            <person name="Korhonen P.K."/>
            <person name="Liao S."/>
            <person name="Thamsborg S."/>
            <person name="Xia J."/>
            <person name="Xu P."/>
            <person name="Wang S."/>
            <person name="Scheerlinck J.P."/>
            <person name="Hofmann A."/>
            <person name="Sternberg P.W."/>
            <person name="Wang J."/>
            <person name="Gasser R.B."/>
        </authorList>
    </citation>
    <scope>NUCLEOTIDE SEQUENCE [LARGE SCALE GENOMIC DNA]</scope>
    <source>
        <strain evidence="9">DCEP-RM93F</strain>
    </source>
</reference>
<evidence type="ECO:0000256" key="2">
    <source>
        <dbReference type="ARBA" id="ARBA00022695"/>
    </source>
</evidence>
<dbReference type="GO" id="GO:0004519">
    <property type="term" value="F:endonuclease activity"/>
    <property type="evidence" value="ECO:0007669"/>
    <property type="project" value="UniProtKB-KW"/>
</dbReference>
<evidence type="ECO:0000256" key="4">
    <source>
        <dbReference type="ARBA" id="ARBA00022759"/>
    </source>
</evidence>
<protein>
    <recommendedName>
        <fullName evidence="8">Integrase catalytic domain-containing protein</fullName>
    </recommendedName>
</protein>
<dbReference type="InterPro" id="IPR043128">
    <property type="entry name" value="Rev_trsase/Diguanyl_cyclase"/>
</dbReference>
<dbReference type="GO" id="GO:0042575">
    <property type="term" value="C:DNA polymerase complex"/>
    <property type="evidence" value="ECO:0007669"/>
    <property type="project" value="UniProtKB-ARBA"/>
</dbReference>
<keyword evidence="6" id="KW-0695">RNA-directed DNA polymerase</keyword>
<dbReference type="Gene3D" id="3.30.420.10">
    <property type="entry name" value="Ribonuclease H-like superfamily/Ribonuclease H"/>
    <property type="match status" value="1"/>
</dbReference>
<dbReference type="InterPro" id="IPR036397">
    <property type="entry name" value="RNaseH_sf"/>
</dbReference>
<accession>A0A085MZZ3</accession>
<dbReference type="EMBL" id="KL367588">
    <property type="protein sequence ID" value="KFD62789.1"/>
    <property type="molecule type" value="Genomic_DNA"/>
</dbReference>
<dbReference type="CDD" id="cd09274">
    <property type="entry name" value="RNase_HI_RT_Ty3"/>
    <property type="match status" value="1"/>
</dbReference>
<dbReference type="Proteomes" id="UP000030758">
    <property type="component" value="Unassembled WGS sequence"/>
</dbReference>
<dbReference type="GO" id="GO:0015074">
    <property type="term" value="P:DNA integration"/>
    <property type="evidence" value="ECO:0007669"/>
    <property type="project" value="InterPro"/>
</dbReference>
<evidence type="ECO:0000256" key="3">
    <source>
        <dbReference type="ARBA" id="ARBA00022722"/>
    </source>
</evidence>
<dbReference type="GO" id="GO:0003676">
    <property type="term" value="F:nucleic acid binding"/>
    <property type="evidence" value="ECO:0007669"/>
    <property type="project" value="InterPro"/>
</dbReference>
<dbReference type="Gene3D" id="3.30.70.270">
    <property type="match status" value="1"/>
</dbReference>
<dbReference type="PROSITE" id="PS50994">
    <property type="entry name" value="INTEGRASE"/>
    <property type="match status" value="1"/>
</dbReference>